<accession>A0A6L7G137</accession>
<evidence type="ECO:0000256" key="2">
    <source>
        <dbReference type="ARBA" id="ARBA00023125"/>
    </source>
</evidence>
<dbReference type="Proteomes" id="UP000477911">
    <property type="component" value="Unassembled WGS sequence"/>
</dbReference>
<organism evidence="5 6">
    <name type="scientific">Pseudooceanicola albus</name>
    <dbReference type="NCBI Taxonomy" id="2692189"/>
    <lineage>
        <taxon>Bacteria</taxon>
        <taxon>Pseudomonadati</taxon>
        <taxon>Pseudomonadota</taxon>
        <taxon>Alphaproteobacteria</taxon>
        <taxon>Rhodobacterales</taxon>
        <taxon>Paracoccaceae</taxon>
        <taxon>Pseudooceanicola</taxon>
    </lineage>
</organism>
<evidence type="ECO:0000256" key="3">
    <source>
        <dbReference type="ARBA" id="ARBA00023163"/>
    </source>
</evidence>
<dbReference type="PANTHER" id="PTHR43537:SF39">
    <property type="entry name" value="HTH-TYPE TRANSCRIPTIONAL REGULATOR MCBR"/>
    <property type="match status" value="1"/>
</dbReference>
<dbReference type="SMART" id="SM00895">
    <property type="entry name" value="FCD"/>
    <property type="match status" value="1"/>
</dbReference>
<gene>
    <name evidence="5" type="ORF">GR170_07965</name>
</gene>
<keyword evidence="6" id="KW-1185">Reference proteome</keyword>
<evidence type="ECO:0000313" key="5">
    <source>
        <dbReference type="EMBL" id="MXN17765.1"/>
    </source>
</evidence>
<dbReference type="SUPFAM" id="SSF48008">
    <property type="entry name" value="GntR ligand-binding domain-like"/>
    <property type="match status" value="1"/>
</dbReference>
<comment type="caution">
    <text evidence="5">The sequence shown here is derived from an EMBL/GenBank/DDBJ whole genome shotgun (WGS) entry which is preliminary data.</text>
</comment>
<dbReference type="Pfam" id="PF07729">
    <property type="entry name" value="FCD"/>
    <property type="match status" value="1"/>
</dbReference>
<reference evidence="5 6" key="1">
    <citation type="submission" date="2019-12" db="EMBL/GenBank/DDBJ databases">
        <authorList>
            <person name="Li M."/>
        </authorList>
    </citation>
    <scope>NUCLEOTIDE SEQUENCE [LARGE SCALE GENOMIC DNA]</scope>
    <source>
        <strain evidence="5 6">GBMRC 2024</strain>
    </source>
</reference>
<name>A0A6L7G137_9RHOB</name>
<dbReference type="InterPro" id="IPR036390">
    <property type="entry name" value="WH_DNA-bd_sf"/>
</dbReference>
<dbReference type="PANTHER" id="PTHR43537">
    <property type="entry name" value="TRANSCRIPTIONAL REGULATOR, GNTR FAMILY"/>
    <property type="match status" value="1"/>
</dbReference>
<dbReference type="InterPro" id="IPR008920">
    <property type="entry name" value="TF_FadR/GntR_C"/>
</dbReference>
<evidence type="ECO:0000259" key="4">
    <source>
        <dbReference type="SMART" id="SM00895"/>
    </source>
</evidence>
<protein>
    <submittedName>
        <fullName evidence="5">FCD domain-containing protein</fullName>
    </submittedName>
</protein>
<dbReference type="GO" id="GO:0003700">
    <property type="term" value="F:DNA-binding transcription factor activity"/>
    <property type="evidence" value="ECO:0007669"/>
    <property type="project" value="InterPro"/>
</dbReference>
<dbReference type="InterPro" id="IPR011711">
    <property type="entry name" value="GntR_C"/>
</dbReference>
<keyword evidence="3" id="KW-0804">Transcription</keyword>
<dbReference type="SUPFAM" id="SSF46785">
    <property type="entry name" value="Winged helix' DNA-binding domain"/>
    <property type="match status" value="1"/>
</dbReference>
<dbReference type="InterPro" id="IPR000524">
    <property type="entry name" value="Tscrpt_reg_HTH_GntR"/>
</dbReference>
<proteinExistence type="predicted"/>
<keyword evidence="1" id="KW-0805">Transcription regulation</keyword>
<feature type="domain" description="GntR C-terminal" evidence="4">
    <location>
        <begin position="84"/>
        <end position="209"/>
    </location>
</feature>
<dbReference type="Pfam" id="PF00392">
    <property type="entry name" value="GntR"/>
    <property type="match status" value="1"/>
</dbReference>
<dbReference type="RefSeq" id="WP_160893439.1">
    <property type="nucleotide sequence ID" value="NZ_WUMU01000006.1"/>
</dbReference>
<keyword evidence="2" id="KW-0238">DNA-binding</keyword>
<dbReference type="EMBL" id="WUMU01000006">
    <property type="protein sequence ID" value="MXN17765.1"/>
    <property type="molecule type" value="Genomic_DNA"/>
</dbReference>
<sequence>MTEQPRKKRGSVQAAVLQRLQEGLMEGALMPGQVIRVRQFATFFETSPMPVRDALSQLVAVNALEEMPNGSVRVPVLSEARLRELFEIRQVLECRAARAACTRATPALIESLKALNAPFMPAEAEVRLPKLEALRANRNFHFTLYRGAGSEVLMPLIASLWMQCGPTLHLTLETPTAVAARARHQQILEALEARDPEAITEALRAEIEEIASTILSGYAAALTRGPLAYAGAGIDLFS</sequence>
<dbReference type="Gene3D" id="1.20.120.530">
    <property type="entry name" value="GntR ligand-binding domain-like"/>
    <property type="match status" value="1"/>
</dbReference>
<dbReference type="Gene3D" id="1.10.10.10">
    <property type="entry name" value="Winged helix-like DNA-binding domain superfamily/Winged helix DNA-binding domain"/>
    <property type="match status" value="1"/>
</dbReference>
<evidence type="ECO:0000313" key="6">
    <source>
        <dbReference type="Proteomes" id="UP000477911"/>
    </source>
</evidence>
<dbReference type="GO" id="GO:0003677">
    <property type="term" value="F:DNA binding"/>
    <property type="evidence" value="ECO:0007669"/>
    <property type="project" value="UniProtKB-KW"/>
</dbReference>
<dbReference type="AlphaFoldDB" id="A0A6L7G137"/>
<dbReference type="InterPro" id="IPR036388">
    <property type="entry name" value="WH-like_DNA-bd_sf"/>
</dbReference>
<evidence type="ECO:0000256" key="1">
    <source>
        <dbReference type="ARBA" id="ARBA00023015"/>
    </source>
</evidence>